<evidence type="ECO:0000256" key="7">
    <source>
        <dbReference type="ARBA" id="ARBA00023163"/>
    </source>
</evidence>
<dbReference type="Proteomes" id="UP001580346">
    <property type="component" value="Unassembled WGS sequence"/>
</dbReference>
<evidence type="ECO:0000256" key="8">
    <source>
        <dbReference type="PROSITE-ProRule" id="PRU00169"/>
    </source>
</evidence>
<feature type="modified residue" description="4-aspartylphosphate" evidence="8">
    <location>
        <position position="55"/>
    </location>
</feature>
<evidence type="ECO:0000313" key="11">
    <source>
        <dbReference type="EMBL" id="MFB5265678.1"/>
    </source>
</evidence>
<dbReference type="Pfam" id="PF00072">
    <property type="entry name" value="Response_reg"/>
    <property type="match status" value="1"/>
</dbReference>
<feature type="domain" description="HTH araC/xylS-type" evidence="9">
    <location>
        <begin position="303"/>
        <end position="401"/>
    </location>
</feature>
<dbReference type="InterPro" id="IPR018062">
    <property type="entry name" value="HTH_AraC-typ_CS"/>
</dbReference>
<keyword evidence="12" id="KW-1185">Reference proteome</keyword>
<dbReference type="SMART" id="SM00448">
    <property type="entry name" value="REC"/>
    <property type="match status" value="1"/>
</dbReference>
<dbReference type="PROSITE" id="PS50110">
    <property type="entry name" value="RESPONSE_REGULATORY"/>
    <property type="match status" value="1"/>
</dbReference>
<dbReference type="SUPFAM" id="SSF46689">
    <property type="entry name" value="Homeodomain-like"/>
    <property type="match status" value="2"/>
</dbReference>
<dbReference type="InterPro" id="IPR020449">
    <property type="entry name" value="Tscrpt_reg_AraC-type_HTH"/>
</dbReference>
<dbReference type="PRINTS" id="PR00032">
    <property type="entry name" value="HTHARAC"/>
</dbReference>
<dbReference type="EMBL" id="JBHHMI010000002">
    <property type="protein sequence ID" value="MFB5265678.1"/>
    <property type="molecule type" value="Genomic_DNA"/>
</dbReference>
<dbReference type="Gene3D" id="3.40.50.2300">
    <property type="match status" value="1"/>
</dbReference>
<dbReference type="PROSITE" id="PS01124">
    <property type="entry name" value="HTH_ARAC_FAMILY_2"/>
    <property type="match status" value="1"/>
</dbReference>
<evidence type="ECO:0000256" key="2">
    <source>
        <dbReference type="ARBA" id="ARBA00022490"/>
    </source>
</evidence>
<dbReference type="SMART" id="SM00342">
    <property type="entry name" value="HTH_ARAC"/>
    <property type="match status" value="1"/>
</dbReference>
<comment type="subcellular location">
    <subcellularLocation>
        <location evidence="1">Cytoplasm</location>
    </subcellularLocation>
</comment>
<dbReference type="InterPro" id="IPR051552">
    <property type="entry name" value="HptR"/>
</dbReference>
<dbReference type="RefSeq" id="WP_375353178.1">
    <property type="nucleotide sequence ID" value="NZ_JBHHMI010000002.1"/>
</dbReference>
<dbReference type="Pfam" id="PF12833">
    <property type="entry name" value="HTH_18"/>
    <property type="match status" value="1"/>
</dbReference>
<proteinExistence type="predicted"/>
<dbReference type="InterPro" id="IPR011006">
    <property type="entry name" value="CheY-like_superfamily"/>
</dbReference>
<reference evidence="11 12" key="1">
    <citation type="submission" date="2024-09" db="EMBL/GenBank/DDBJ databases">
        <title>Paenibacillus zeirhizospherea sp. nov., isolated from surface of the maize (Zea mays) roots in a horticulture field, Hungary.</title>
        <authorList>
            <person name="Marton D."/>
            <person name="Farkas M."/>
            <person name="Bedics A."/>
            <person name="Toth E."/>
            <person name="Tancsics A."/>
            <person name="Boka K."/>
            <person name="Maroti G."/>
            <person name="Kriszt B."/>
            <person name="Cserhati M."/>
        </authorList>
    </citation>
    <scope>NUCLEOTIDE SEQUENCE [LARGE SCALE GENOMIC DNA]</scope>
    <source>
        <strain evidence="11 12">KCTC 33519</strain>
    </source>
</reference>
<feature type="domain" description="Response regulatory" evidence="10">
    <location>
        <begin position="3"/>
        <end position="120"/>
    </location>
</feature>
<dbReference type="PANTHER" id="PTHR42713">
    <property type="entry name" value="HISTIDINE KINASE-RELATED"/>
    <property type="match status" value="1"/>
</dbReference>
<gene>
    <name evidence="11" type="ORF">ACE41H_02600</name>
</gene>
<keyword evidence="6" id="KW-0238">DNA-binding</keyword>
<dbReference type="PANTHER" id="PTHR42713:SF3">
    <property type="entry name" value="TRANSCRIPTIONAL REGULATORY PROTEIN HPTR"/>
    <property type="match status" value="1"/>
</dbReference>
<keyword evidence="5" id="KW-0805">Transcription regulation</keyword>
<evidence type="ECO:0000313" key="12">
    <source>
        <dbReference type="Proteomes" id="UP001580346"/>
    </source>
</evidence>
<organism evidence="11 12">
    <name type="scientific">Paenibacillus enshidis</name>
    <dbReference type="NCBI Taxonomy" id="1458439"/>
    <lineage>
        <taxon>Bacteria</taxon>
        <taxon>Bacillati</taxon>
        <taxon>Bacillota</taxon>
        <taxon>Bacilli</taxon>
        <taxon>Bacillales</taxon>
        <taxon>Paenibacillaceae</taxon>
        <taxon>Paenibacillus</taxon>
    </lineage>
</organism>
<dbReference type="Gene3D" id="1.10.10.60">
    <property type="entry name" value="Homeodomain-like"/>
    <property type="match status" value="2"/>
</dbReference>
<sequence length="413" mass="48103">MYRVLIVDDEREIRQGLRLKIDWEQLGLTIAGEAGNGAEAMEKLADEGFDIVITDMNMPLMNGVSLLKACHEQHPELRLLIITGYEDIHYAKAAVRHQARDYLLKPVARTELTEALTRLREELDAERAEQGQASIMQWRLSQYYMEMKEHFIVHLVKEKLVQERDMLEQARLFQLHDWDACAVRFMTVGLRERSSDLEGQESVRTPEKLRLPFELVCRENVHPYAETACIFHDPNYPGLMHIVSTLDDKRLAHLSDTLKRNVFAYIGIEPFVGIGHSITGFKQWGEGYLSALLTWKDKPSLMDAVQQYIDDNYMFDLNLTMIAERFNYNPSYFSEMFKAKVGKTFIQYLTDIRMVHATRLLEETKLGLWEIAELTGFSNASYFSTKFKRMYGMSPSEYRQQQPEKFKSEEPKK</sequence>
<evidence type="ECO:0000256" key="1">
    <source>
        <dbReference type="ARBA" id="ARBA00004496"/>
    </source>
</evidence>
<evidence type="ECO:0000256" key="6">
    <source>
        <dbReference type="ARBA" id="ARBA00023125"/>
    </source>
</evidence>
<accession>A0ABV5ANC6</accession>
<dbReference type="InterPro" id="IPR018060">
    <property type="entry name" value="HTH_AraC"/>
</dbReference>
<name>A0ABV5ANC6_9BACL</name>
<dbReference type="CDD" id="cd17536">
    <property type="entry name" value="REC_YesN-like"/>
    <property type="match status" value="1"/>
</dbReference>
<keyword evidence="4" id="KW-0902">Two-component regulatory system</keyword>
<keyword evidence="7" id="KW-0804">Transcription</keyword>
<dbReference type="PROSITE" id="PS00041">
    <property type="entry name" value="HTH_ARAC_FAMILY_1"/>
    <property type="match status" value="1"/>
</dbReference>
<keyword evidence="2" id="KW-0963">Cytoplasm</keyword>
<dbReference type="InterPro" id="IPR001789">
    <property type="entry name" value="Sig_transdc_resp-reg_receiver"/>
</dbReference>
<dbReference type="SUPFAM" id="SSF52172">
    <property type="entry name" value="CheY-like"/>
    <property type="match status" value="1"/>
</dbReference>
<keyword evidence="3 8" id="KW-0597">Phosphoprotein</keyword>
<protein>
    <submittedName>
        <fullName evidence="11">Response regulator</fullName>
    </submittedName>
</protein>
<comment type="caution">
    <text evidence="11">The sequence shown here is derived from an EMBL/GenBank/DDBJ whole genome shotgun (WGS) entry which is preliminary data.</text>
</comment>
<evidence type="ECO:0000256" key="4">
    <source>
        <dbReference type="ARBA" id="ARBA00023012"/>
    </source>
</evidence>
<evidence type="ECO:0000259" key="9">
    <source>
        <dbReference type="PROSITE" id="PS01124"/>
    </source>
</evidence>
<evidence type="ECO:0000256" key="3">
    <source>
        <dbReference type="ARBA" id="ARBA00022553"/>
    </source>
</evidence>
<evidence type="ECO:0000259" key="10">
    <source>
        <dbReference type="PROSITE" id="PS50110"/>
    </source>
</evidence>
<evidence type="ECO:0000256" key="5">
    <source>
        <dbReference type="ARBA" id="ARBA00023015"/>
    </source>
</evidence>
<dbReference type="InterPro" id="IPR009057">
    <property type="entry name" value="Homeodomain-like_sf"/>
</dbReference>